<protein>
    <submittedName>
        <fullName evidence="1">Uncharacterized protein</fullName>
    </submittedName>
</protein>
<comment type="caution">
    <text evidence="1">The sequence shown here is derived from an EMBL/GenBank/DDBJ whole genome shotgun (WGS) entry which is preliminary data.</text>
</comment>
<evidence type="ECO:0000313" key="1">
    <source>
        <dbReference type="EMBL" id="KIG15826.1"/>
    </source>
</evidence>
<dbReference type="AlphaFoldDB" id="A0A0C2CXV4"/>
<gene>
    <name evidence="1" type="ORF">DB30_05244</name>
</gene>
<name>A0A0C2CXV4_9BACT</name>
<proteinExistence type="predicted"/>
<organism evidence="1 2">
    <name type="scientific">Enhygromyxa salina</name>
    <dbReference type="NCBI Taxonomy" id="215803"/>
    <lineage>
        <taxon>Bacteria</taxon>
        <taxon>Pseudomonadati</taxon>
        <taxon>Myxococcota</taxon>
        <taxon>Polyangia</taxon>
        <taxon>Nannocystales</taxon>
        <taxon>Nannocystaceae</taxon>
        <taxon>Enhygromyxa</taxon>
    </lineage>
</organism>
<dbReference type="EMBL" id="JMCC02000047">
    <property type="protein sequence ID" value="KIG15826.1"/>
    <property type="molecule type" value="Genomic_DNA"/>
</dbReference>
<dbReference type="Proteomes" id="UP000031599">
    <property type="component" value="Unassembled WGS sequence"/>
</dbReference>
<evidence type="ECO:0000313" key="2">
    <source>
        <dbReference type="Proteomes" id="UP000031599"/>
    </source>
</evidence>
<reference evidence="1 2" key="1">
    <citation type="submission" date="2014-12" db="EMBL/GenBank/DDBJ databases">
        <title>Genome assembly of Enhygromyxa salina DSM 15201.</title>
        <authorList>
            <person name="Sharma G."/>
            <person name="Subramanian S."/>
        </authorList>
    </citation>
    <scope>NUCLEOTIDE SEQUENCE [LARGE SCALE GENOMIC DNA]</scope>
    <source>
        <strain evidence="1 2">DSM 15201</strain>
    </source>
</reference>
<accession>A0A0C2CXV4</accession>
<sequence length="41" mass="4806">MRAATFTLPPTPDRMFYPRVDVEWPSDHASPRANYAREWVA</sequence>